<proteinExistence type="predicted"/>
<dbReference type="EMBL" id="LAZR01020553">
    <property type="protein sequence ID" value="KKL88480.1"/>
    <property type="molecule type" value="Genomic_DNA"/>
</dbReference>
<organism evidence="1">
    <name type="scientific">marine sediment metagenome</name>
    <dbReference type="NCBI Taxonomy" id="412755"/>
    <lineage>
        <taxon>unclassified sequences</taxon>
        <taxon>metagenomes</taxon>
        <taxon>ecological metagenomes</taxon>
    </lineage>
</organism>
<name>A0A0F9I3R6_9ZZZZ</name>
<reference evidence="1" key="1">
    <citation type="journal article" date="2015" name="Nature">
        <title>Complex archaea that bridge the gap between prokaryotes and eukaryotes.</title>
        <authorList>
            <person name="Spang A."/>
            <person name="Saw J.H."/>
            <person name="Jorgensen S.L."/>
            <person name="Zaremba-Niedzwiedzka K."/>
            <person name="Martijn J."/>
            <person name="Lind A.E."/>
            <person name="van Eijk R."/>
            <person name="Schleper C."/>
            <person name="Guy L."/>
            <person name="Ettema T.J."/>
        </authorList>
    </citation>
    <scope>NUCLEOTIDE SEQUENCE</scope>
</reference>
<dbReference type="AlphaFoldDB" id="A0A0F9I3R6"/>
<sequence>MSLNTKIRSKEGCENCAATMGKLWEIIIGKDAFSNTMVKRFCWGCKKEFELETSKE</sequence>
<evidence type="ECO:0000313" key="1">
    <source>
        <dbReference type="EMBL" id="KKL88480.1"/>
    </source>
</evidence>
<accession>A0A0F9I3R6</accession>
<comment type="caution">
    <text evidence="1">The sequence shown here is derived from an EMBL/GenBank/DDBJ whole genome shotgun (WGS) entry which is preliminary data.</text>
</comment>
<gene>
    <name evidence="1" type="ORF">LCGC14_1924280</name>
</gene>
<protein>
    <submittedName>
        <fullName evidence="1">Uncharacterized protein</fullName>
    </submittedName>
</protein>